<evidence type="ECO:0000313" key="2">
    <source>
        <dbReference type="Proteomes" id="UP000004892"/>
    </source>
</evidence>
<accession>H1DHQ4</accession>
<name>H1DHQ4_9BACT</name>
<dbReference type="PATRIC" id="fig|742817.3.peg.1904"/>
<dbReference type="HOGENOM" id="CLU_1633696_0_0_10"/>
<dbReference type="STRING" id="742817.HMPREF9449_01790"/>
<dbReference type="AlphaFoldDB" id="H1DHQ4"/>
<gene>
    <name evidence="1" type="ORF">HMPREF9449_01790</name>
</gene>
<sequence>MAEVRNVMQELGAFLGGKFAKIGNEFAQIGNASAEYNSLGKIEAIIKALDIVVKGTEGSEEFDTLTKISTFLKTNKTAIASIGSKMNKSDIINALTASDTTINQSKALAAPQGKILKDTIDTLTLNVNQKADASAIYTKTEIGTNAEFTTAFNTTAGSLFNS</sequence>
<dbReference type="Proteomes" id="UP000004892">
    <property type="component" value="Unassembled WGS sequence"/>
</dbReference>
<reference evidence="1 2" key="1">
    <citation type="submission" date="2012-01" db="EMBL/GenBank/DDBJ databases">
        <title>The Genome Sequence of Odoribacter laneus YIT 12061.</title>
        <authorList>
            <consortium name="The Broad Institute Genome Sequencing Platform"/>
            <person name="Earl A."/>
            <person name="Ward D."/>
            <person name="Feldgarden M."/>
            <person name="Gevers D."/>
            <person name="Morotomi M."/>
            <person name="Young S.K."/>
            <person name="Zeng Q."/>
            <person name="Gargeya S."/>
            <person name="Fitzgerald M."/>
            <person name="Haas B."/>
            <person name="Abouelleil A."/>
            <person name="Alvarado L."/>
            <person name="Arachchi H.M."/>
            <person name="Berlin A."/>
            <person name="Chapman S.B."/>
            <person name="Gearin G."/>
            <person name="Goldberg J."/>
            <person name="Griggs A."/>
            <person name="Gujja S."/>
            <person name="Hansen M."/>
            <person name="Heiman D."/>
            <person name="Howarth C."/>
            <person name="Larimer J."/>
            <person name="Lui A."/>
            <person name="MacDonald P.J.P."/>
            <person name="McCowen C."/>
            <person name="Montmayeur A."/>
            <person name="Murphy C."/>
            <person name="Neiman D."/>
            <person name="Pearson M."/>
            <person name="Priest M."/>
            <person name="Roberts A."/>
            <person name="Saif S."/>
            <person name="Shea T."/>
            <person name="Sisk P."/>
            <person name="Stolte C."/>
            <person name="Sykes S."/>
            <person name="Wortman J."/>
            <person name="Nusbaum C."/>
            <person name="Birren B."/>
        </authorList>
    </citation>
    <scope>NUCLEOTIDE SEQUENCE [LARGE SCALE GENOMIC DNA]</scope>
    <source>
        <strain evidence="1 2">YIT 12061</strain>
    </source>
</reference>
<dbReference type="RefSeq" id="WP_009136938.1">
    <property type="nucleotide sequence ID" value="NZ_JH594596.1"/>
</dbReference>
<protein>
    <submittedName>
        <fullName evidence="1">Uncharacterized protein</fullName>
    </submittedName>
</protein>
<keyword evidence="2" id="KW-1185">Reference proteome</keyword>
<dbReference type="GeneID" id="98069353"/>
<evidence type="ECO:0000313" key="1">
    <source>
        <dbReference type="EMBL" id="EHP47183.1"/>
    </source>
</evidence>
<comment type="caution">
    <text evidence="1">The sequence shown here is derived from an EMBL/GenBank/DDBJ whole genome shotgun (WGS) entry which is preliminary data.</text>
</comment>
<dbReference type="EMBL" id="ADMC01000023">
    <property type="protein sequence ID" value="EHP47183.1"/>
    <property type="molecule type" value="Genomic_DNA"/>
</dbReference>
<proteinExistence type="predicted"/>
<organism evidence="1 2">
    <name type="scientific">Odoribacter laneus YIT 12061</name>
    <dbReference type="NCBI Taxonomy" id="742817"/>
    <lineage>
        <taxon>Bacteria</taxon>
        <taxon>Pseudomonadati</taxon>
        <taxon>Bacteroidota</taxon>
        <taxon>Bacteroidia</taxon>
        <taxon>Bacteroidales</taxon>
        <taxon>Odoribacteraceae</taxon>
        <taxon>Odoribacter</taxon>
    </lineage>
</organism>